<feature type="compositionally biased region" description="Polar residues" evidence="1">
    <location>
        <begin position="66"/>
        <end position="86"/>
    </location>
</feature>
<evidence type="ECO:0000259" key="2">
    <source>
        <dbReference type="Pfam" id="PF05699"/>
    </source>
</evidence>
<dbReference type="PANTHER" id="PTHR46289:SF14">
    <property type="entry name" value="DUF4371 DOMAIN-CONTAINING PROTEIN"/>
    <property type="match status" value="1"/>
</dbReference>
<evidence type="ECO:0000313" key="4">
    <source>
        <dbReference type="Proteomes" id="UP001652700"/>
    </source>
</evidence>
<reference evidence="3" key="1">
    <citation type="submission" date="2025-05" db="UniProtKB">
        <authorList>
            <consortium name="EnsemblMetazoa"/>
        </authorList>
    </citation>
    <scope>IDENTIFICATION</scope>
</reference>
<sequence>MIPVLTPLHLRYPSVEVALRCMELKQSRLVGIDKSKTITEVSTYDDDRDSILLPLPSTSSSVSISDGNQSGKGETVKSVENSETSSFDCTGGVVFSSDPSLWKINDELRDHVAVHGVYKTVTRTSVHQKDSTQILRKCVKYVFNLREDFDRLENLAKEKSSKVTYKYDERRDKKRKLAFDESRDGEISFNGRDDFKINTFNVILDKLSTELRKRADKYSDIHSIFGFFEDIDLQSSDVITEKANHLVILYPNDLETSLTDECFYLQAYLGQCESSLWEITGDQKVKKTSSISGLYKFLYENGALEMCPNIDIALRMILSAPVSNCSGERSFSTLRRVKNYLRSTMGTERLTALSLLTIEQCITKRIAYGDLIDDFARQKARRKAM</sequence>
<dbReference type="InterPro" id="IPR052958">
    <property type="entry name" value="IFN-induced_PKR_regulator"/>
</dbReference>
<organism evidence="3 4">
    <name type="scientific">Diabrotica virgifera virgifera</name>
    <name type="common">western corn rootworm</name>
    <dbReference type="NCBI Taxonomy" id="50390"/>
    <lineage>
        <taxon>Eukaryota</taxon>
        <taxon>Metazoa</taxon>
        <taxon>Ecdysozoa</taxon>
        <taxon>Arthropoda</taxon>
        <taxon>Hexapoda</taxon>
        <taxon>Insecta</taxon>
        <taxon>Pterygota</taxon>
        <taxon>Neoptera</taxon>
        <taxon>Endopterygota</taxon>
        <taxon>Coleoptera</taxon>
        <taxon>Polyphaga</taxon>
        <taxon>Cucujiformia</taxon>
        <taxon>Chrysomeloidea</taxon>
        <taxon>Chrysomelidae</taxon>
        <taxon>Galerucinae</taxon>
        <taxon>Diabroticina</taxon>
        <taxon>Diabroticites</taxon>
        <taxon>Diabrotica</taxon>
    </lineage>
</organism>
<accession>A0ABM5L2S5</accession>
<dbReference type="Proteomes" id="UP001652700">
    <property type="component" value="Unplaced"/>
</dbReference>
<evidence type="ECO:0000313" key="3">
    <source>
        <dbReference type="EnsemblMetazoa" id="XP_050516738.1"/>
    </source>
</evidence>
<name>A0ABM5L2S5_DIAVI</name>
<feature type="region of interest" description="Disordered" evidence="1">
    <location>
        <begin position="59"/>
        <end position="86"/>
    </location>
</feature>
<dbReference type="GeneID" id="126891602"/>
<dbReference type="PANTHER" id="PTHR46289">
    <property type="entry name" value="52 KDA REPRESSOR OF THE INHIBITOR OF THE PROTEIN KINASE-LIKE PROTEIN-RELATED"/>
    <property type="match status" value="1"/>
</dbReference>
<protein>
    <recommendedName>
        <fullName evidence="2">HAT C-terminal dimerisation domain-containing protein</fullName>
    </recommendedName>
</protein>
<feature type="domain" description="HAT C-terminal dimerisation" evidence="2">
    <location>
        <begin position="307"/>
        <end position="360"/>
    </location>
</feature>
<dbReference type="InterPro" id="IPR008906">
    <property type="entry name" value="HATC_C_dom"/>
</dbReference>
<dbReference type="EnsemblMetazoa" id="XM_050660781.1">
    <property type="protein sequence ID" value="XP_050516738.1"/>
    <property type="gene ID" value="LOC126891602"/>
</dbReference>
<evidence type="ECO:0000256" key="1">
    <source>
        <dbReference type="SAM" id="MobiDB-lite"/>
    </source>
</evidence>
<dbReference type="RefSeq" id="XP_050516738.1">
    <property type="nucleotide sequence ID" value="XM_050660781.1"/>
</dbReference>
<dbReference type="Pfam" id="PF05699">
    <property type="entry name" value="Dimer_Tnp_hAT"/>
    <property type="match status" value="1"/>
</dbReference>
<proteinExistence type="predicted"/>
<keyword evidence="4" id="KW-1185">Reference proteome</keyword>